<accession>A0A292DFX6</accession>
<reference evidence="2 3" key="1">
    <citation type="journal article" date="2019" name="Sci. Transl. Med.">
        <title>Quorum sensing between bacterial species on the skin protects against epidermal injury in atopic dermatitis.</title>
        <authorList>
            <person name="Williams M.R."/>
        </authorList>
    </citation>
    <scope>NUCLEOTIDE SEQUENCE [LARGE SCALE GENOMIC DNA]</scope>
    <source>
        <strain evidence="2 3">E7</strain>
    </source>
</reference>
<organism evidence="2 3">
    <name type="scientific">Staphylococcus lugdunensis</name>
    <dbReference type="NCBI Taxonomy" id="28035"/>
    <lineage>
        <taxon>Bacteria</taxon>
        <taxon>Bacillati</taxon>
        <taxon>Bacillota</taxon>
        <taxon>Bacilli</taxon>
        <taxon>Bacillales</taxon>
        <taxon>Staphylococcaceae</taxon>
        <taxon>Staphylococcus</taxon>
    </lineage>
</organism>
<keyword evidence="1" id="KW-0812">Transmembrane</keyword>
<dbReference type="Proteomes" id="UP000293637">
    <property type="component" value="Unassembled WGS sequence"/>
</dbReference>
<proteinExistence type="predicted"/>
<dbReference type="GeneID" id="58090243"/>
<feature type="transmembrane region" description="Helical" evidence="1">
    <location>
        <begin position="12"/>
        <end position="36"/>
    </location>
</feature>
<sequence length="68" mass="7809">MEEKGKALKIWAWVFMVLSLVIFLFGIGSIICSYKYKQYNEEKGAKLLQIAIIVTAITTVFTISRLFM</sequence>
<feature type="transmembrane region" description="Helical" evidence="1">
    <location>
        <begin position="48"/>
        <end position="67"/>
    </location>
</feature>
<comment type="caution">
    <text evidence="2">The sequence shown here is derived from an EMBL/GenBank/DDBJ whole genome shotgun (WGS) entry which is preliminary data.</text>
</comment>
<dbReference type="EMBL" id="SCHB01000002">
    <property type="protein sequence ID" value="TBW73034.1"/>
    <property type="molecule type" value="Genomic_DNA"/>
</dbReference>
<evidence type="ECO:0000313" key="2">
    <source>
        <dbReference type="EMBL" id="TBW73034.1"/>
    </source>
</evidence>
<dbReference type="AlphaFoldDB" id="A0A292DFX6"/>
<dbReference type="RefSeq" id="WP_002479282.1">
    <property type="nucleotide sequence ID" value="NZ_AP021848.1"/>
</dbReference>
<evidence type="ECO:0000313" key="3">
    <source>
        <dbReference type="Proteomes" id="UP000293637"/>
    </source>
</evidence>
<name>A0A292DFX6_STALU</name>
<keyword evidence="1" id="KW-1133">Transmembrane helix</keyword>
<keyword evidence="1" id="KW-0472">Membrane</keyword>
<evidence type="ECO:0000256" key="1">
    <source>
        <dbReference type="SAM" id="Phobius"/>
    </source>
</evidence>
<protein>
    <submittedName>
        <fullName evidence="2">Uncharacterized protein</fullName>
    </submittedName>
</protein>
<gene>
    <name evidence="2" type="ORF">EQ812_04100</name>
</gene>